<comment type="similarity">
    <text evidence="1">Belongs to the histone deacetylase family.</text>
</comment>
<evidence type="ECO:0000259" key="3">
    <source>
        <dbReference type="Pfam" id="PF00850"/>
    </source>
</evidence>
<reference evidence="4" key="1">
    <citation type="submission" date="2020-03" db="EMBL/GenBank/DDBJ databases">
        <authorList>
            <person name="Guo F."/>
        </authorList>
    </citation>
    <scope>NUCLEOTIDE SEQUENCE</scope>
    <source>
        <strain evidence="4">JCM 30134</strain>
    </source>
</reference>
<evidence type="ECO:0000256" key="2">
    <source>
        <dbReference type="ARBA" id="ARBA00022801"/>
    </source>
</evidence>
<dbReference type="GO" id="GO:0016787">
    <property type="term" value="F:hydrolase activity"/>
    <property type="evidence" value="ECO:0007669"/>
    <property type="project" value="UniProtKB-KW"/>
</dbReference>
<dbReference type="RefSeq" id="WP_167189011.1">
    <property type="nucleotide sequence ID" value="NZ_JAAONZ010000014.1"/>
</dbReference>
<dbReference type="PANTHER" id="PTHR10625:SF19">
    <property type="entry name" value="HISTONE DEACETYLASE 12"/>
    <property type="match status" value="1"/>
</dbReference>
<accession>A0A9E5MMN2</accession>
<dbReference type="PRINTS" id="PR01270">
    <property type="entry name" value="HDASUPER"/>
</dbReference>
<dbReference type="SUPFAM" id="SSF52768">
    <property type="entry name" value="Arginase/deacetylase"/>
    <property type="match status" value="1"/>
</dbReference>
<dbReference type="AlphaFoldDB" id="A0A9E5MMN2"/>
<feature type="domain" description="Histone deacetylase" evidence="3">
    <location>
        <begin position="19"/>
        <end position="289"/>
    </location>
</feature>
<dbReference type="InterPro" id="IPR037138">
    <property type="entry name" value="His_deacetylse_dom_sf"/>
</dbReference>
<dbReference type="GO" id="GO:0040029">
    <property type="term" value="P:epigenetic regulation of gene expression"/>
    <property type="evidence" value="ECO:0007669"/>
    <property type="project" value="TreeGrafter"/>
</dbReference>
<keyword evidence="5" id="KW-1185">Reference proteome</keyword>
<gene>
    <name evidence="4" type="ORF">G8770_15960</name>
</gene>
<dbReference type="EMBL" id="JAAONZ010000014">
    <property type="protein sequence ID" value="NHO67045.1"/>
    <property type="molecule type" value="Genomic_DNA"/>
</dbReference>
<evidence type="ECO:0000313" key="4">
    <source>
        <dbReference type="EMBL" id="NHO67045.1"/>
    </source>
</evidence>
<dbReference type="Pfam" id="PF00850">
    <property type="entry name" value="Hist_deacetyl"/>
    <property type="match status" value="1"/>
</dbReference>
<dbReference type="PANTHER" id="PTHR10625">
    <property type="entry name" value="HISTONE DEACETYLASE HDAC1-RELATED"/>
    <property type="match status" value="1"/>
</dbReference>
<comment type="caution">
    <text evidence="4">The sequence shown here is derived from an EMBL/GenBank/DDBJ whole genome shotgun (WGS) entry which is preliminary data.</text>
</comment>
<dbReference type="GO" id="GO:0004407">
    <property type="term" value="F:histone deacetylase activity"/>
    <property type="evidence" value="ECO:0007669"/>
    <property type="project" value="InterPro"/>
</dbReference>
<name>A0A9E5MMN2_9GAMM</name>
<proteinExistence type="inferred from homology"/>
<dbReference type="Gene3D" id="3.40.800.20">
    <property type="entry name" value="Histone deacetylase domain"/>
    <property type="match status" value="1"/>
</dbReference>
<dbReference type="InterPro" id="IPR044150">
    <property type="entry name" value="HDAC_classIV"/>
</dbReference>
<protein>
    <submittedName>
        <fullName evidence="4">Histone deacetylase</fullName>
    </submittedName>
</protein>
<dbReference type="Proteomes" id="UP000787472">
    <property type="component" value="Unassembled WGS sequence"/>
</dbReference>
<dbReference type="CDD" id="cd09993">
    <property type="entry name" value="HDAC_classIV"/>
    <property type="match status" value="1"/>
</dbReference>
<evidence type="ECO:0000313" key="5">
    <source>
        <dbReference type="Proteomes" id="UP000787472"/>
    </source>
</evidence>
<dbReference type="InterPro" id="IPR000286">
    <property type="entry name" value="HDACs"/>
</dbReference>
<dbReference type="InterPro" id="IPR023696">
    <property type="entry name" value="Ureohydrolase_dom_sf"/>
</dbReference>
<keyword evidence="2" id="KW-0378">Hydrolase</keyword>
<organism evidence="4 5">
    <name type="scientific">Pseudomaricurvus hydrocarbonicus</name>
    <dbReference type="NCBI Taxonomy" id="1470433"/>
    <lineage>
        <taxon>Bacteria</taxon>
        <taxon>Pseudomonadati</taxon>
        <taxon>Pseudomonadota</taxon>
        <taxon>Gammaproteobacteria</taxon>
        <taxon>Cellvibrionales</taxon>
        <taxon>Cellvibrionaceae</taxon>
        <taxon>Pseudomaricurvus</taxon>
    </lineage>
</organism>
<sequence>MTLHLVTHPDYSFDFPAKHRFPMEKFRLLHQYLQEKGLATKDNTLRPGKAKKELLQLAHDPDYLDRFIHNRQSPQEVRRMGLPWSPALMKRTLIAPNGTFLTANLALQHGVACHLAGGTHHAHRDAASGFCILNDLAIAALGLLHSGRKTQLAPASVLIFDCDVHQGDGTANILQHEPKVFTCSVHCDKNFPAKKAHSDMDVEVAKGTADDEYLAIVRKAFLTAVDRSRPALVLYDAGVDVYAGDPLGLLNISLGGLRARERMILELCREKGLPVATVIGGGYDDDRHALTRRHAMVIEEAFGVFQPA</sequence>
<dbReference type="InterPro" id="IPR023801">
    <property type="entry name" value="His_deacetylse_dom"/>
</dbReference>
<evidence type="ECO:0000256" key="1">
    <source>
        <dbReference type="ARBA" id="ARBA00005947"/>
    </source>
</evidence>